<protein>
    <submittedName>
        <fullName evidence="1">Phospholipase</fullName>
    </submittedName>
</protein>
<keyword evidence="2" id="KW-1185">Reference proteome</keyword>
<dbReference type="Gene3D" id="3.40.50.1820">
    <property type="entry name" value="alpha/beta hydrolase"/>
    <property type="match status" value="1"/>
</dbReference>
<dbReference type="Proteomes" id="UP000321362">
    <property type="component" value="Chromosome"/>
</dbReference>
<gene>
    <name evidence="1" type="ORF">FSB76_30545</name>
</gene>
<dbReference type="InterPro" id="IPR029058">
    <property type="entry name" value="AB_hydrolase_fold"/>
</dbReference>
<dbReference type="EMBL" id="CP042437">
    <property type="protein sequence ID" value="QEC80082.1"/>
    <property type="molecule type" value="Genomic_DNA"/>
</dbReference>
<dbReference type="AlphaFoldDB" id="A0A5B8WBQ4"/>
<name>A0A5B8WBQ4_9SPHI</name>
<evidence type="ECO:0000313" key="1">
    <source>
        <dbReference type="EMBL" id="QEC80082.1"/>
    </source>
</evidence>
<sequence>MKSDNLVLVFVHGWSVTNLNTYGQLPLRLKNEATNIAPTVTVKDIYLGQYVSFHDEVQLHDISRAFEHAVREQLSAEIAANNRFICITHSTGGPVVREWFDFYYNKPDATVCPMSHLIMLAPANFGSALAQLGKSKISRLKSWFEKVEPGQGVLNWLELGSDKSWDLNEKWIKGKGGEIGENGIFPFSIIGQSIDRAFYDNLNSYTGELGSDGVVRSAAANLNATYVSVKQGPVINTGGKDTPEAMTVEFDTAPKTAFRIVKWKAHSGTTMGIMASPKEDATTDSAESAALIEAILDCIKVNNIADYNALADAFAAQTNEVQTVEQVEKVSEGFFLHDRYFIHDKFSMVIFRIHDSEDYPVTDYDLIFTAGDNADPNHLPEGFFADRQQNSISPQTVTYFVNHDIMNGSEPITYDGKELRPKLTGAEKLGLIVNPRPDTGFIKYVPFEIKADDEFLKKVIQPNSTTLIDICLQRVVSQQVFTLMQYDGPMPYNHDFSDIEPGTDYVN</sequence>
<evidence type="ECO:0000313" key="2">
    <source>
        <dbReference type="Proteomes" id="UP000321362"/>
    </source>
</evidence>
<dbReference type="OrthoDB" id="489469at2"/>
<dbReference type="SUPFAM" id="SSF53474">
    <property type="entry name" value="alpha/beta-Hydrolases"/>
    <property type="match status" value="1"/>
</dbReference>
<reference evidence="1 2" key="1">
    <citation type="journal article" date="2013" name="J. Microbiol.">
        <title>Mucilaginibacter ginsenosidivorax sp. nov., with ginsenoside converting activity isolated from sediment.</title>
        <authorList>
            <person name="Kim J.K."/>
            <person name="Choi T.E."/>
            <person name="Liu Q.M."/>
            <person name="Park H.Y."/>
            <person name="Yi T.H."/>
            <person name="Yoon M.H."/>
            <person name="Kim S.C."/>
            <person name="Im W.T."/>
        </authorList>
    </citation>
    <scope>NUCLEOTIDE SEQUENCE [LARGE SCALE GENOMIC DNA]</scope>
    <source>
        <strain evidence="1 2">KHI28</strain>
    </source>
</reference>
<dbReference type="RefSeq" id="WP_147060297.1">
    <property type="nucleotide sequence ID" value="NZ_CP042437.1"/>
</dbReference>
<dbReference type="KEGG" id="mgk:FSB76_30545"/>
<organism evidence="1 2">
    <name type="scientific">Mucilaginibacter ginsenosidivorax</name>
    <dbReference type="NCBI Taxonomy" id="862126"/>
    <lineage>
        <taxon>Bacteria</taxon>
        <taxon>Pseudomonadati</taxon>
        <taxon>Bacteroidota</taxon>
        <taxon>Sphingobacteriia</taxon>
        <taxon>Sphingobacteriales</taxon>
        <taxon>Sphingobacteriaceae</taxon>
        <taxon>Mucilaginibacter</taxon>
    </lineage>
</organism>
<proteinExistence type="predicted"/>
<accession>A0A5B8WBQ4</accession>